<accession>A0ABQ5UR53</accession>
<gene>
    <name evidence="8 12" type="primary">aroE</name>
    <name evidence="12" type="ORF">GCM10007879_11000</name>
</gene>
<keyword evidence="3 8" id="KW-0028">Amino-acid biosynthesis</keyword>
<feature type="binding site" evidence="8">
    <location>
        <position position="223"/>
    </location>
    <ligand>
        <name>shikimate</name>
        <dbReference type="ChEBI" id="CHEBI:36208"/>
    </ligand>
</feature>
<feature type="domain" description="Shikimate dehydrogenase substrate binding N-terminal" evidence="10">
    <location>
        <begin position="6"/>
        <end position="88"/>
    </location>
</feature>
<dbReference type="HAMAP" id="MF_00222">
    <property type="entry name" value="Shikimate_DH_AroE"/>
    <property type="match status" value="1"/>
</dbReference>
<reference evidence="12" key="2">
    <citation type="submission" date="2023-01" db="EMBL/GenBank/DDBJ databases">
        <title>Draft genome sequence of Maritalea porphyrae strain NBRC 107169.</title>
        <authorList>
            <person name="Sun Q."/>
            <person name="Mori K."/>
        </authorList>
    </citation>
    <scope>NUCLEOTIDE SEQUENCE</scope>
    <source>
        <strain evidence="12">NBRC 107169</strain>
    </source>
</reference>
<comment type="subunit">
    <text evidence="8">Homodimer.</text>
</comment>
<feature type="binding site" evidence="8">
    <location>
        <position position="61"/>
    </location>
    <ligand>
        <name>shikimate</name>
        <dbReference type="ChEBI" id="CHEBI:36208"/>
    </ligand>
</feature>
<feature type="domain" description="SDH C-terminal" evidence="11">
    <location>
        <begin position="244"/>
        <end position="264"/>
    </location>
</feature>
<organism evidence="12 13">
    <name type="scientific">Maritalea porphyrae</name>
    <dbReference type="NCBI Taxonomy" id="880732"/>
    <lineage>
        <taxon>Bacteria</taxon>
        <taxon>Pseudomonadati</taxon>
        <taxon>Pseudomonadota</taxon>
        <taxon>Alphaproteobacteria</taxon>
        <taxon>Hyphomicrobiales</taxon>
        <taxon>Devosiaceae</taxon>
        <taxon>Maritalea</taxon>
    </lineage>
</organism>
<dbReference type="Pfam" id="PF08501">
    <property type="entry name" value="Shikimate_dh_N"/>
    <property type="match status" value="1"/>
</dbReference>
<comment type="pathway">
    <text evidence="1 8">Metabolic intermediate biosynthesis; chorismate biosynthesis; chorismate from D-erythrose 4-phosphate and phosphoenolpyruvate: step 4/7.</text>
</comment>
<comment type="catalytic activity">
    <reaction evidence="7 8">
        <text>shikimate + NADP(+) = 3-dehydroshikimate + NADPH + H(+)</text>
        <dbReference type="Rhea" id="RHEA:17737"/>
        <dbReference type="ChEBI" id="CHEBI:15378"/>
        <dbReference type="ChEBI" id="CHEBI:16630"/>
        <dbReference type="ChEBI" id="CHEBI:36208"/>
        <dbReference type="ChEBI" id="CHEBI:57783"/>
        <dbReference type="ChEBI" id="CHEBI:58349"/>
        <dbReference type="EC" id="1.1.1.25"/>
    </reaction>
</comment>
<evidence type="ECO:0000256" key="7">
    <source>
        <dbReference type="ARBA" id="ARBA00049442"/>
    </source>
</evidence>
<feature type="binding site" evidence="8">
    <location>
        <position position="221"/>
    </location>
    <ligand>
        <name>NADP(+)</name>
        <dbReference type="ChEBI" id="CHEBI:58349"/>
    </ligand>
</feature>
<dbReference type="EC" id="1.1.1.25" evidence="2 8"/>
<evidence type="ECO:0000256" key="3">
    <source>
        <dbReference type="ARBA" id="ARBA00022605"/>
    </source>
</evidence>
<evidence type="ECO:0000256" key="5">
    <source>
        <dbReference type="ARBA" id="ARBA00023002"/>
    </source>
</evidence>
<comment type="similarity">
    <text evidence="8">Belongs to the shikimate dehydrogenase family.</text>
</comment>
<dbReference type="Pfam" id="PF01488">
    <property type="entry name" value="Shikimate_DH"/>
    <property type="match status" value="1"/>
</dbReference>
<feature type="binding site" evidence="8">
    <location>
        <begin position="127"/>
        <end position="131"/>
    </location>
    <ligand>
        <name>NADP(+)</name>
        <dbReference type="ChEBI" id="CHEBI:58349"/>
    </ligand>
</feature>
<dbReference type="InterPro" id="IPR013708">
    <property type="entry name" value="Shikimate_DH-bd_N"/>
</dbReference>
<evidence type="ECO:0000259" key="10">
    <source>
        <dbReference type="Pfam" id="PF08501"/>
    </source>
</evidence>
<dbReference type="EMBL" id="BSNI01000002">
    <property type="protein sequence ID" value="GLQ16851.1"/>
    <property type="molecule type" value="Genomic_DNA"/>
</dbReference>
<keyword evidence="13" id="KW-1185">Reference proteome</keyword>
<dbReference type="SUPFAM" id="SSF53223">
    <property type="entry name" value="Aminoacid dehydrogenase-like, N-terminal domain"/>
    <property type="match status" value="1"/>
</dbReference>
<feature type="binding site" evidence="8">
    <location>
        <position position="77"/>
    </location>
    <ligand>
        <name>NADP(+)</name>
        <dbReference type="ChEBI" id="CHEBI:58349"/>
    </ligand>
</feature>
<dbReference type="CDD" id="cd01065">
    <property type="entry name" value="NAD_bind_Shikimate_DH"/>
    <property type="match status" value="1"/>
</dbReference>
<evidence type="ECO:0000256" key="6">
    <source>
        <dbReference type="ARBA" id="ARBA00023141"/>
    </source>
</evidence>
<evidence type="ECO:0000313" key="12">
    <source>
        <dbReference type="EMBL" id="GLQ16851.1"/>
    </source>
</evidence>
<keyword evidence="5 8" id="KW-0560">Oxidoreductase</keyword>
<evidence type="ECO:0000259" key="9">
    <source>
        <dbReference type="Pfam" id="PF01488"/>
    </source>
</evidence>
<dbReference type="InterPro" id="IPR006151">
    <property type="entry name" value="Shikm_DH/Glu-tRNA_Rdtase"/>
</dbReference>
<dbReference type="Gene3D" id="3.40.50.10860">
    <property type="entry name" value="Leucine Dehydrogenase, chain A, domain 1"/>
    <property type="match status" value="1"/>
</dbReference>
<protein>
    <recommendedName>
        <fullName evidence="2 8">Shikimate dehydrogenase (NADP(+))</fullName>
        <shortName evidence="8">SDH</shortName>
        <ecNumber evidence="2 8">1.1.1.25</ecNumber>
    </recommendedName>
</protein>
<dbReference type="InterPro" id="IPR036291">
    <property type="entry name" value="NAD(P)-bd_dom_sf"/>
</dbReference>
<dbReference type="Pfam" id="PF18317">
    <property type="entry name" value="SDH_C"/>
    <property type="match status" value="1"/>
</dbReference>
<feature type="binding site" evidence="8">
    <location>
        <begin position="14"/>
        <end position="16"/>
    </location>
    <ligand>
        <name>shikimate</name>
        <dbReference type="ChEBI" id="CHEBI:36208"/>
    </ligand>
</feature>
<feature type="binding site" evidence="8">
    <location>
        <position position="86"/>
    </location>
    <ligand>
        <name>shikimate</name>
        <dbReference type="ChEBI" id="CHEBI:36208"/>
    </ligand>
</feature>
<dbReference type="Proteomes" id="UP001161405">
    <property type="component" value="Unassembled WGS sequence"/>
</dbReference>
<evidence type="ECO:0000313" key="13">
    <source>
        <dbReference type="Proteomes" id="UP001161405"/>
    </source>
</evidence>
<evidence type="ECO:0000256" key="4">
    <source>
        <dbReference type="ARBA" id="ARBA00022857"/>
    </source>
</evidence>
<feature type="active site" description="Proton acceptor" evidence="8">
    <location>
        <position position="65"/>
    </location>
</feature>
<proteinExistence type="inferred from homology"/>
<feature type="binding site" evidence="8">
    <location>
        <position position="244"/>
    </location>
    <ligand>
        <name>NADP(+)</name>
        <dbReference type="ChEBI" id="CHEBI:58349"/>
    </ligand>
</feature>
<dbReference type="NCBIfam" id="NF001312">
    <property type="entry name" value="PRK00258.1-4"/>
    <property type="match status" value="1"/>
</dbReference>
<evidence type="ECO:0000259" key="11">
    <source>
        <dbReference type="Pfam" id="PF18317"/>
    </source>
</evidence>
<dbReference type="PANTHER" id="PTHR21089:SF1">
    <property type="entry name" value="BIFUNCTIONAL 3-DEHYDROQUINATE DEHYDRATASE_SHIKIMATE DEHYDROGENASE, CHLOROPLASTIC"/>
    <property type="match status" value="1"/>
</dbReference>
<sequence length="278" mass="30139">MKEAFVIGHPIAHSKSPLLHGHWIDTHKIDATYSALDVAPEKLSDFAARLKNGSHVGGNVTVPHKEAIMAFCDQISETAQKIGAVNTLWLQNGKLCGDNTDKYGFLANLDQQLHGWDQQNDCAIVLGAGGAARAILVGLVERGYKTIFVLNRTIERADALCQELNKALNTNALQSKNISQFNILSDHADLVVNTSAVGMGGSKFEGLSLKTLPRTAIVTDIVYTPLETPLLLDAKAQGLRVVDGIGMLLHQAVPGFERWFGLRPTVTEELRQKILGAN</sequence>
<reference evidence="12" key="1">
    <citation type="journal article" date="2014" name="Int. J. Syst. Evol. Microbiol.">
        <title>Complete genome of a new Firmicutes species belonging to the dominant human colonic microbiota ('Ruminococcus bicirculans') reveals two chromosomes and a selective capacity to utilize plant glucans.</title>
        <authorList>
            <consortium name="NISC Comparative Sequencing Program"/>
            <person name="Wegmann U."/>
            <person name="Louis P."/>
            <person name="Goesmann A."/>
            <person name="Henrissat B."/>
            <person name="Duncan S.H."/>
            <person name="Flint H.J."/>
        </authorList>
    </citation>
    <scope>NUCLEOTIDE SEQUENCE</scope>
    <source>
        <strain evidence="12">NBRC 107169</strain>
    </source>
</reference>
<feature type="domain" description="Quinate/shikimate 5-dehydrogenase/glutamyl-tRNA reductase" evidence="9">
    <location>
        <begin position="119"/>
        <end position="174"/>
    </location>
</feature>
<dbReference type="NCBIfam" id="TIGR00507">
    <property type="entry name" value="aroE"/>
    <property type="match status" value="1"/>
</dbReference>
<dbReference type="InterPro" id="IPR022893">
    <property type="entry name" value="Shikimate_DH_fam"/>
</dbReference>
<comment type="caution">
    <text evidence="12">The sequence shown here is derived from an EMBL/GenBank/DDBJ whole genome shotgun (WGS) entry which is preliminary data.</text>
</comment>
<dbReference type="Gene3D" id="3.40.50.720">
    <property type="entry name" value="NAD(P)-binding Rossmann-like Domain"/>
    <property type="match status" value="1"/>
</dbReference>
<dbReference type="RefSeq" id="WP_284362625.1">
    <property type="nucleotide sequence ID" value="NZ_BSNI01000002.1"/>
</dbReference>
<name>A0ABQ5UR53_9HYPH</name>
<dbReference type="PANTHER" id="PTHR21089">
    <property type="entry name" value="SHIKIMATE DEHYDROGENASE"/>
    <property type="match status" value="1"/>
</dbReference>
<evidence type="ECO:0000256" key="1">
    <source>
        <dbReference type="ARBA" id="ARBA00004871"/>
    </source>
</evidence>
<dbReference type="SUPFAM" id="SSF51735">
    <property type="entry name" value="NAD(P)-binding Rossmann-fold domains"/>
    <property type="match status" value="1"/>
</dbReference>
<dbReference type="InterPro" id="IPR011342">
    <property type="entry name" value="Shikimate_DH"/>
</dbReference>
<feature type="binding site" evidence="8">
    <location>
        <position position="251"/>
    </location>
    <ligand>
        <name>shikimate</name>
        <dbReference type="ChEBI" id="CHEBI:36208"/>
    </ligand>
</feature>
<evidence type="ECO:0000256" key="2">
    <source>
        <dbReference type="ARBA" id="ARBA00012962"/>
    </source>
</evidence>
<comment type="function">
    <text evidence="8">Involved in the biosynthesis of the chorismate, which leads to the biosynthesis of aromatic amino acids. Catalyzes the reversible NADPH linked reduction of 3-dehydroshikimate (DHSA) to yield shikimate (SA).</text>
</comment>
<dbReference type="InterPro" id="IPR046346">
    <property type="entry name" value="Aminoacid_DH-like_N_sf"/>
</dbReference>
<keyword evidence="6 8" id="KW-0057">Aromatic amino acid biosynthesis</keyword>
<feature type="binding site" evidence="8">
    <location>
        <position position="101"/>
    </location>
    <ligand>
        <name>shikimate</name>
        <dbReference type="ChEBI" id="CHEBI:36208"/>
    </ligand>
</feature>
<feature type="binding site" evidence="8">
    <location>
        <begin position="151"/>
        <end position="156"/>
    </location>
    <ligand>
        <name>NADP(+)</name>
        <dbReference type="ChEBI" id="CHEBI:58349"/>
    </ligand>
</feature>
<evidence type="ECO:0000256" key="8">
    <source>
        <dbReference type="HAMAP-Rule" id="MF_00222"/>
    </source>
</evidence>
<dbReference type="InterPro" id="IPR041121">
    <property type="entry name" value="SDH_C"/>
</dbReference>
<keyword evidence="4 8" id="KW-0521">NADP</keyword>